<reference evidence="1" key="1">
    <citation type="submission" date="2023-04" db="EMBL/GenBank/DDBJ databases">
        <title>A chromosome-level genome assembly of the parasitoid wasp Eretmocerus hayati.</title>
        <authorList>
            <person name="Zhong Y."/>
            <person name="Liu S."/>
            <person name="Liu Y."/>
        </authorList>
    </citation>
    <scope>NUCLEOTIDE SEQUENCE</scope>
    <source>
        <strain evidence="1">ZJU_SS_LIU_2023</strain>
    </source>
</reference>
<organism evidence="1 2">
    <name type="scientific">Eretmocerus hayati</name>
    <dbReference type="NCBI Taxonomy" id="131215"/>
    <lineage>
        <taxon>Eukaryota</taxon>
        <taxon>Metazoa</taxon>
        <taxon>Ecdysozoa</taxon>
        <taxon>Arthropoda</taxon>
        <taxon>Hexapoda</taxon>
        <taxon>Insecta</taxon>
        <taxon>Pterygota</taxon>
        <taxon>Neoptera</taxon>
        <taxon>Endopterygota</taxon>
        <taxon>Hymenoptera</taxon>
        <taxon>Apocrita</taxon>
        <taxon>Proctotrupomorpha</taxon>
        <taxon>Chalcidoidea</taxon>
        <taxon>Aphelinidae</taxon>
        <taxon>Aphelininae</taxon>
        <taxon>Eretmocerus</taxon>
    </lineage>
</organism>
<sequence length="291" mass="33270">MGSVRRGNSSDIAQPHVVQEATGDEDHRDSRNSEQARSWQHERSSRGSGMDLEDRSVGRSFTPPLPSLSDLSSEQENCGEITLELRQFMKDREFRENGKIGYRLGDIPLSEFFCKLFSPITPENEIERNVLEHMLRINMRFQMGIDGSLARPISRMNQQEMAAAMMIEGPPIHDASLPPSPILGSTRRPLEASLEVNTNTRGTVSGEYEKNTLRLVSSLDKSIQDFSNSLKTNAPNKMNIKRDYNLTREDQFNTWYDCLVPELKSRDLLDIIDLKMNIITEKFLKYRNQSK</sequence>
<comment type="caution">
    <text evidence="1">The sequence shown here is derived from an EMBL/GenBank/DDBJ whole genome shotgun (WGS) entry which is preliminary data.</text>
</comment>
<evidence type="ECO:0000313" key="1">
    <source>
        <dbReference type="EMBL" id="KAJ8676934.1"/>
    </source>
</evidence>
<gene>
    <name evidence="1" type="ORF">QAD02_012721</name>
</gene>
<protein>
    <submittedName>
        <fullName evidence="1">Uncharacterized protein</fullName>
    </submittedName>
</protein>
<name>A0ACC2P0T4_9HYME</name>
<evidence type="ECO:0000313" key="2">
    <source>
        <dbReference type="Proteomes" id="UP001239111"/>
    </source>
</evidence>
<dbReference type="EMBL" id="CM056742">
    <property type="protein sequence ID" value="KAJ8676934.1"/>
    <property type="molecule type" value="Genomic_DNA"/>
</dbReference>
<accession>A0ACC2P0T4</accession>
<keyword evidence="2" id="KW-1185">Reference proteome</keyword>
<proteinExistence type="predicted"/>
<dbReference type="Proteomes" id="UP001239111">
    <property type="component" value="Chromosome 2"/>
</dbReference>